<feature type="transmembrane region" description="Helical" evidence="1">
    <location>
        <begin position="309"/>
        <end position="329"/>
    </location>
</feature>
<evidence type="ECO:0000313" key="2">
    <source>
        <dbReference type="EMBL" id="MFC4025133.1"/>
    </source>
</evidence>
<name>A0ABV8GZW7_9BACI</name>
<feature type="transmembrane region" description="Helical" evidence="1">
    <location>
        <begin position="256"/>
        <end position="274"/>
    </location>
</feature>
<feature type="transmembrane region" description="Helical" evidence="1">
    <location>
        <begin position="349"/>
        <end position="374"/>
    </location>
</feature>
<feature type="transmembrane region" description="Helical" evidence="1">
    <location>
        <begin position="181"/>
        <end position="208"/>
    </location>
</feature>
<feature type="transmembrane region" description="Helical" evidence="1">
    <location>
        <begin position="286"/>
        <end position="303"/>
    </location>
</feature>
<feature type="transmembrane region" description="Helical" evidence="1">
    <location>
        <begin position="220"/>
        <end position="244"/>
    </location>
</feature>
<reference evidence="3" key="1">
    <citation type="journal article" date="2019" name="Int. J. Syst. Evol. Microbiol.">
        <title>The Global Catalogue of Microorganisms (GCM) 10K type strain sequencing project: providing services to taxonomists for standard genome sequencing and annotation.</title>
        <authorList>
            <consortium name="The Broad Institute Genomics Platform"/>
            <consortium name="The Broad Institute Genome Sequencing Center for Infectious Disease"/>
            <person name="Wu L."/>
            <person name="Ma J."/>
        </authorList>
    </citation>
    <scope>NUCLEOTIDE SEQUENCE [LARGE SCALE GENOMIC DNA]</scope>
    <source>
        <strain evidence="3">IBRC-M 10703</strain>
    </source>
</reference>
<dbReference type="Pfam" id="PF14897">
    <property type="entry name" value="EpsG"/>
    <property type="match status" value="1"/>
</dbReference>
<accession>A0ABV8GZW7</accession>
<keyword evidence="1" id="KW-0812">Transmembrane</keyword>
<dbReference type="Proteomes" id="UP001595772">
    <property type="component" value="Unassembled WGS sequence"/>
</dbReference>
<keyword evidence="3" id="KW-1185">Reference proteome</keyword>
<dbReference type="EMBL" id="JBHSAO010000011">
    <property type="protein sequence ID" value="MFC4025133.1"/>
    <property type="molecule type" value="Genomic_DNA"/>
</dbReference>
<gene>
    <name evidence="2" type="ORF">ACFOUV_15165</name>
</gene>
<proteinExistence type="predicted"/>
<keyword evidence="1" id="KW-0472">Membrane</keyword>
<evidence type="ECO:0000256" key="1">
    <source>
        <dbReference type="SAM" id="Phobius"/>
    </source>
</evidence>
<keyword evidence="1" id="KW-1133">Transmembrane helix</keyword>
<sequence>MDLIPYFIVLISLTLFLTLARRNVITNNNIQGIVLKKYSLVGMISIIISYLIFTSFSVFRVIEFGLGGNDAHNYKLIFNNANGNVIESLSIQPYEPGYALIIWLSRAISEDYRVALFIIYSIMFIFLINFIKYISWSKYVPISIFLLLTMWLSSFNTLRVILAIFIGTYVYSLLFKKKYNYALLVAIIATTIHTAAIVLFPVIAIVKIIENRAKFRPSKLIFFIIILSGIFLLSINIIEVFISGTSYELYIEYKEGAVALGTYIVIIISFVLSLIKFNDLVEINPYNKILVVILPIGLSLYVLQANFSIVYRMVLFFLPILYVLIPDLIRTFRINRTKELIKLPIKIGLFSYLIYRIYSFWAIEIDSVGVPYIIDF</sequence>
<organism evidence="2 3">
    <name type="scientific">Oceanobacillus longus</name>
    <dbReference type="NCBI Taxonomy" id="930120"/>
    <lineage>
        <taxon>Bacteria</taxon>
        <taxon>Bacillati</taxon>
        <taxon>Bacillota</taxon>
        <taxon>Bacilli</taxon>
        <taxon>Bacillales</taxon>
        <taxon>Bacillaceae</taxon>
        <taxon>Oceanobacillus</taxon>
    </lineage>
</organism>
<feature type="transmembrane region" description="Helical" evidence="1">
    <location>
        <begin position="37"/>
        <end position="59"/>
    </location>
</feature>
<feature type="transmembrane region" description="Helical" evidence="1">
    <location>
        <begin position="143"/>
        <end position="169"/>
    </location>
</feature>
<feature type="transmembrane region" description="Helical" evidence="1">
    <location>
        <begin position="112"/>
        <end position="131"/>
    </location>
</feature>
<dbReference type="RefSeq" id="WP_379497625.1">
    <property type="nucleotide sequence ID" value="NZ_JBHSAO010000011.1"/>
</dbReference>
<protein>
    <submittedName>
        <fullName evidence="2">EpsG family protein</fullName>
    </submittedName>
</protein>
<evidence type="ECO:0000313" key="3">
    <source>
        <dbReference type="Proteomes" id="UP001595772"/>
    </source>
</evidence>
<feature type="transmembrane region" description="Helical" evidence="1">
    <location>
        <begin position="6"/>
        <end position="25"/>
    </location>
</feature>
<comment type="caution">
    <text evidence="2">The sequence shown here is derived from an EMBL/GenBank/DDBJ whole genome shotgun (WGS) entry which is preliminary data.</text>
</comment>
<dbReference type="InterPro" id="IPR049458">
    <property type="entry name" value="EpsG-like"/>
</dbReference>